<dbReference type="AlphaFoldDB" id="A0AAV6X893"/>
<protein>
    <recommendedName>
        <fullName evidence="2">Alpha/beta hydrolase fold-3 domain-containing protein</fullName>
    </recommendedName>
</protein>
<evidence type="ECO:0000259" key="2">
    <source>
        <dbReference type="Pfam" id="PF07859"/>
    </source>
</evidence>
<dbReference type="GO" id="GO:0016787">
    <property type="term" value="F:hydrolase activity"/>
    <property type="evidence" value="ECO:0007669"/>
    <property type="project" value="InterPro"/>
</dbReference>
<keyword evidence="4" id="KW-1185">Reference proteome</keyword>
<comment type="similarity">
    <text evidence="1">Belongs to the 'GDXG' lipolytic enzyme family.</text>
</comment>
<feature type="domain" description="Alpha/beta hydrolase fold-3" evidence="2">
    <location>
        <begin position="96"/>
        <end position="314"/>
    </location>
</feature>
<dbReference type="PANTHER" id="PTHR23024">
    <property type="entry name" value="ARYLACETAMIDE DEACETYLASE"/>
    <property type="match status" value="1"/>
</dbReference>
<comment type="caution">
    <text evidence="3">The sequence shown here is derived from an EMBL/GenBank/DDBJ whole genome shotgun (WGS) entry which is preliminary data.</text>
</comment>
<dbReference type="Proteomes" id="UP000826271">
    <property type="component" value="Unassembled WGS sequence"/>
</dbReference>
<evidence type="ECO:0000313" key="3">
    <source>
        <dbReference type="EMBL" id="KAG8378643.1"/>
    </source>
</evidence>
<dbReference type="SUPFAM" id="SSF53474">
    <property type="entry name" value="alpha/beta-Hydrolases"/>
    <property type="match status" value="1"/>
</dbReference>
<dbReference type="PANTHER" id="PTHR23024:SF24">
    <property type="entry name" value="ALPHA_BETA HYDROLASE FOLD-3 DOMAIN-CONTAINING PROTEIN"/>
    <property type="match status" value="1"/>
</dbReference>
<gene>
    <name evidence="3" type="ORF">BUALT_Bualt07G0006700</name>
</gene>
<dbReference type="EMBL" id="WHWC01000007">
    <property type="protein sequence ID" value="KAG8378643.1"/>
    <property type="molecule type" value="Genomic_DNA"/>
</dbReference>
<reference evidence="3" key="1">
    <citation type="submission" date="2019-10" db="EMBL/GenBank/DDBJ databases">
        <authorList>
            <person name="Zhang R."/>
            <person name="Pan Y."/>
            <person name="Wang J."/>
            <person name="Ma R."/>
            <person name="Yu S."/>
        </authorList>
    </citation>
    <scope>NUCLEOTIDE SEQUENCE</scope>
    <source>
        <strain evidence="3">LA-IB0</strain>
        <tissue evidence="3">Leaf</tissue>
    </source>
</reference>
<evidence type="ECO:0000256" key="1">
    <source>
        <dbReference type="ARBA" id="ARBA00010515"/>
    </source>
</evidence>
<organism evidence="3 4">
    <name type="scientific">Buddleja alternifolia</name>
    <dbReference type="NCBI Taxonomy" id="168488"/>
    <lineage>
        <taxon>Eukaryota</taxon>
        <taxon>Viridiplantae</taxon>
        <taxon>Streptophyta</taxon>
        <taxon>Embryophyta</taxon>
        <taxon>Tracheophyta</taxon>
        <taxon>Spermatophyta</taxon>
        <taxon>Magnoliopsida</taxon>
        <taxon>eudicotyledons</taxon>
        <taxon>Gunneridae</taxon>
        <taxon>Pentapetalae</taxon>
        <taxon>asterids</taxon>
        <taxon>lamiids</taxon>
        <taxon>Lamiales</taxon>
        <taxon>Scrophulariaceae</taxon>
        <taxon>Buddlejeae</taxon>
        <taxon>Buddleja</taxon>
    </lineage>
</organism>
<name>A0AAV6X893_9LAMI</name>
<dbReference type="Gene3D" id="3.40.50.1820">
    <property type="entry name" value="alpha/beta hydrolase"/>
    <property type="match status" value="1"/>
</dbReference>
<accession>A0AAV6X893</accession>
<dbReference type="InterPro" id="IPR029058">
    <property type="entry name" value="AB_hydrolase_fold"/>
</dbReference>
<dbReference type="InterPro" id="IPR013094">
    <property type="entry name" value="AB_hydrolase_3"/>
</dbReference>
<dbReference type="Pfam" id="PF07859">
    <property type="entry name" value="Abhydrolase_3"/>
    <property type="match status" value="1"/>
</dbReference>
<proteinExistence type="inferred from homology"/>
<dbReference type="InterPro" id="IPR050466">
    <property type="entry name" value="Carboxylest/Gibb_receptor"/>
</dbReference>
<sequence>MAHNTTTAQSKLPIITRFKLRMLALASSIYTRRDGTVNHRIQSFIHIRAPASAAKLIGATRVSTSDIHVDRTRNLWFRLFVPSTAAAAADKSLPLIVYFHGGGFASYAPDSNFFDDLCSNFAAKVPAVIASVNYRLTPDHRYPAPYDDGFDALKFIDEQNYVVLPSNCDLNKCFIGGDSAGGNIAHHVTIRALQNAHNVFDKIKIVGVLAFQPFFGGEERTESEIRLTNAPILNVNRTDLMWRNFLPEGADRNHPAAHVFESEGLKALDFPSSLVIVGGDDPLQDWQRRYVEMLRSCGREVELIEYPNAFHGFYSFPEMAEVGMLIEDVKKFVEKRVNSVSS</sequence>
<evidence type="ECO:0000313" key="4">
    <source>
        <dbReference type="Proteomes" id="UP000826271"/>
    </source>
</evidence>